<keyword evidence="4" id="KW-1185">Reference proteome</keyword>
<dbReference type="EMBL" id="AGNL01002702">
    <property type="protein sequence ID" value="EJK75823.1"/>
    <property type="molecule type" value="Genomic_DNA"/>
</dbReference>
<evidence type="ECO:0000313" key="3">
    <source>
        <dbReference type="EMBL" id="EJK75823.1"/>
    </source>
</evidence>
<proteinExistence type="predicted"/>
<protein>
    <recommendedName>
        <fullName evidence="2">DUF6824 domain-containing protein</fullName>
    </recommendedName>
</protein>
<organism evidence="3 4">
    <name type="scientific">Thalassiosira oceanica</name>
    <name type="common">Marine diatom</name>
    <dbReference type="NCBI Taxonomy" id="159749"/>
    <lineage>
        <taxon>Eukaryota</taxon>
        <taxon>Sar</taxon>
        <taxon>Stramenopiles</taxon>
        <taxon>Ochrophyta</taxon>
        <taxon>Bacillariophyta</taxon>
        <taxon>Coscinodiscophyceae</taxon>
        <taxon>Thalassiosirophycidae</taxon>
        <taxon>Thalassiosirales</taxon>
        <taxon>Thalassiosiraceae</taxon>
        <taxon>Thalassiosira</taxon>
    </lineage>
</organism>
<evidence type="ECO:0000256" key="1">
    <source>
        <dbReference type="SAM" id="Coils"/>
    </source>
</evidence>
<dbReference type="OrthoDB" id="48671at2759"/>
<gene>
    <name evidence="3" type="ORF">THAOC_02447</name>
</gene>
<feature type="coiled-coil region" evidence="1">
    <location>
        <begin position="151"/>
        <end position="178"/>
    </location>
</feature>
<comment type="caution">
    <text evidence="3">The sequence shown here is derived from an EMBL/GenBank/DDBJ whole genome shotgun (WGS) entry which is preliminary data.</text>
</comment>
<dbReference type="AlphaFoldDB" id="K0TAQ8"/>
<name>K0TAQ8_THAOC</name>
<dbReference type="InterPro" id="IPR049227">
    <property type="entry name" value="DUF6824"/>
</dbReference>
<dbReference type="Proteomes" id="UP000266841">
    <property type="component" value="Unassembled WGS sequence"/>
</dbReference>
<evidence type="ECO:0000259" key="2">
    <source>
        <dbReference type="Pfam" id="PF20710"/>
    </source>
</evidence>
<evidence type="ECO:0000313" key="4">
    <source>
        <dbReference type="Proteomes" id="UP000266841"/>
    </source>
</evidence>
<reference evidence="3 4" key="1">
    <citation type="journal article" date="2012" name="Genome Biol.">
        <title>Genome and low-iron response of an oceanic diatom adapted to chronic iron limitation.</title>
        <authorList>
            <person name="Lommer M."/>
            <person name="Specht M."/>
            <person name="Roy A.S."/>
            <person name="Kraemer L."/>
            <person name="Andreson R."/>
            <person name="Gutowska M.A."/>
            <person name="Wolf J."/>
            <person name="Bergner S.V."/>
            <person name="Schilhabel M.B."/>
            <person name="Klostermeier U.C."/>
            <person name="Beiko R.G."/>
            <person name="Rosenstiel P."/>
            <person name="Hippler M."/>
            <person name="Laroche J."/>
        </authorList>
    </citation>
    <scope>NUCLEOTIDE SEQUENCE [LARGE SCALE GENOMIC DNA]</scope>
    <source>
        <strain evidence="3 4">CCMP1005</strain>
    </source>
</reference>
<dbReference type="Pfam" id="PF20710">
    <property type="entry name" value="DUF6824"/>
    <property type="match status" value="1"/>
</dbReference>
<keyword evidence="1" id="KW-0175">Coiled coil</keyword>
<accession>K0TAQ8</accession>
<feature type="domain" description="DUF6824" evidence="2">
    <location>
        <begin position="8"/>
        <end position="93"/>
    </location>
</feature>
<sequence length="360" mass="39425">MNQATARDVVNGKGQGALRMKGNVNFRKAVQAHRVLYVLCDSDKSRVAKGIVRAIRTRGGRFLKKDEKTGEWTEIGDAGKQGAITKAAQALREKQIALKNQIDAFGEGCGSSISTKQFSDDEFYQYSLYVLGKIHGEPSDLAALPASVKEMIEVSKLEERLAQQLKELDKRIEAAAAKDDYITAGQLQAYYKALTEGKKVDKKQDNHGAPQNINQEPLEIPLMDGHSEIGETPEGNVTFVCNYCNWASEPKPAKTKRLKCKRPGCETYEKLRAVYKVRRKGGKKDAKITIYTKKTKHWTLVPAPSSAKPAGLDRLDDQGLAVPALDIPAPPGPPGLPNLRQAQALGFVQSEPKEGGEVAV</sequence>